<evidence type="ECO:0000256" key="8">
    <source>
        <dbReference type="ARBA" id="ARBA00023125"/>
    </source>
</evidence>
<dbReference type="InterPro" id="IPR014017">
    <property type="entry name" value="DNA_helicase_UvrD-like_C"/>
</dbReference>
<evidence type="ECO:0000256" key="11">
    <source>
        <dbReference type="ARBA" id="ARBA00034617"/>
    </source>
</evidence>
<evidence type="ECO:0000256" key="10">
    <source>
        <dbReference type="ARBA" id="ARBA00023235"/>
    </source>
</evidence>
<comment type="cofactor">
    <cofactor evidence="13">
        <name>Mg(2+)</name>
        <dbReference type="ChEBI" id="CHEBI:18420"/>
    </cofactor>
</comment>
<evidence type="ECO:0000259" key="16">
    <source>
        <dbReference type="PROSITE" id="PS51217"/>
    </source>
</evidence>
<dbReference type="InterPro" id="IPR014016">
    <property type="entry name" value="UvrD-like_ATP-bd"/>
</dbReference>
<comment type="catalytic activity">
    <reaction evidence="11 13">
        <text>Couples ATP hydrolysis with the unwinding of duplex DNA by translocating in the 3'-5' direction.</text>
        <dbReference type="EC" id="5.6.2.4"/>
    </reaction>
</comment>
<dbReference type="InterPro" id="IPR014152">
    <property type="entry name" value="AddA"/>
</dbReference>
<dbReference type="FunFam" id="3.40.50.300:FF:001236">
    <property type="entry name" value="ATP-dependent helicase/nuclease subunit A"/>
    <property type="match status" value="1"/>
</dbReference>
<dbReference type="Gene3D" id="3.40.50.300">
    <property type="entry name" value="P-loop containing nucleotide triphosphate hydrolases"/>
    <property type="match status" value="4"/>
</dbReference>
<feature type="binding site" evidence="14">
    <location>
        <begin position="36"/>
        <end position="43"/>
    </location>
    <ligand>
        <name>ATP</name>
        <dbReference type="ChEBI" id="CHEBI:30616"/>
    </ligand>
</feature>
<evidence type="ECO:0000256" key="13">
    <source>
        <dbReference type="HAMAP-Rule" id="MF_01451"/>
    </source>
</evidence>
<keyword evidence="8 13" id="KW-0238">DNA-binding</keyword>
<dbReference type="EC" id="3.1.-.-" evidence="13"/>
<evidence type="ECO:0000256" key="2">
    <source>
        <dbReference type="ARBA" id="ARBA00022741"/>
    </source>
</evidence>
<accession>A0A1C4B0P2</accession>
<keyword evidence="18" id="KW-1185">Reference proteome</keyword>
<evidence type="ECO:0000313" key="18">
    <source>
        <dbReference type="Proteomes" id="UP000181997"/>
    </source>
</evidence>
<evidence type="ECO:0000256" key="1">
    <source>
        <dbReference type="ARBA" id="ARBA00022722"/>
    </source>
</evidence>
<keyword evidence="10 13" id="KW-0413">Isomerase</keyword>
<evidence type="ECO:0000256" key="14">
    <source>
        <dbReference type="PROSITE-ProRule" id="PRU00560"/>
    </source>
</evidence>
<evidence type="ECO:0000256" key="12">
    <source>
        <dbReference type="ARBA" id="ARBA00048988"/>
    </source>
</evidence>
<dbReference type="GO" id="GO:0016887">
    <property type="term" value="F:ATP hydrolysis activity"/>
    <property type="evidence" value="ECO:0007669"/>
    <property type="project" value="RHEA"/>
</dbReference>
<dbReference type="GO" id="GO:0005524">
    <property type="term" value="F:ATP binding"/>
    <property type="evidence" value="ECO:0007669"/>
    <property type="project" value="UniProtKB-UniRule"/>
</dbReference>
<comment type="subunit">
    <text evidence="13">Heterodimer of AddA and AddB/RexB.</text>
</comment>
<evidence type="ECO:0000256" key="5">
    <source>
        <dbReference type="ARBA" id="ARBA00022806"/>
    </source>
</evidence>
<dbReference type="GO" id="GO:0033202">
    <property type="term" value="C:DNA helicase complex"/>
    <property type="evidence" value="ECO:0007669"/>
    <property type="project" value="TreeGrafter"/>
</dbReference>
<keyword evidence="3 13" id="KW-0227">DNA damage</keyword>
<dbReference type="GO" id="GO:0005829">
    <property type="term" value="C:cytosol"/>
    <property type="evidence" value="ECO:0007669"/>
    <property type="project" value="TreeGrafter"/>
</dbReference>
<evidence type="ECO:0000256" key="6">
    <source>
        <dbReference type="ARBA" id="ARBA00022839"/>
    </source>
</evidence>
<evidence type="ECO:0000256" key="7">
    <source>
        <dbReference type="ARBA" id="ARBA00022840"/>
    </source>
</evidence>
<dbReference type="Pfam" id="PF13361">
    <property type="entry name" value="UvrD_C"/>
    <property type="match status" value="1"/>
</dbReference>
<protein>
    <recommendedName>
        <fullName evidence="13">ATP-dependent helicase/nuclease subunit A</fullName>
        <ecNumber evidence="13">3.1.-.-</ecNumber>
        <ecNumber evidence="13">5.6.2.4</ecNumber>
    </recommendedName>
    <alternativeName>
        <fullName evidence="13">ATP-dependent helicase/nuclease AddA</fullName>
    </alternativeName>
    <alternativeName>
        <fullName evidence="13">DNA 3'-5' helicase AddA</fullName>
    </alternativeName>
</protein>
<dbReference type="Pfam" id="PF12705">
    <property type="entry name" value="PDDEXK_1"/>
    <property type="match status" value="1"/>
</dbReference>
<reference evidence="18" key="1">
    <citation type="submission" date="2016-08" db="EMBL/GenBank/DDBJ databases">
        <authorList>
            <person name="Varghese N."/>
            <person name="Submissions Spin"/>
        </authorList>
    </citation>
    <scope>NUCLEOTIDE SEQUENCE [LARGE SCALE GENOMIC DNA]</scope>
    <source>
        <strain evidence="18">SGD-1123</strain>
    </source>
</reference>
<comment type="function">
    <text evidence="13">The heterodimer acts as both an ATP-dependent DNA helicase and an ATP-dependent, dual-direction single-stranded exonuclease. Recognizes the chi site generating a DNA molecule suitable for the initiation of homologous recombination. The AddA nuclease domain is required for chi fragment generation; this subunit has the helicase and 3' -&gt; 5' nuclease activities.</text>
</comment>
<keyword evidence="5 13" id="KW-0347">Helicase</keyword>
<dbReference type="SUPFAM" id="SSF52540">
    <property type="entry name" value="P-loop containing nucleoside triphosphate hydrolases"/>
    <property type="match status" value="1"/>
</dbReference>
<dbReference type="Gene3D" id="3.90.320.10">
    <property type="match status" value="1"/>
</dbReference>
<feature type="domain" description="UvrD-like helicase ATP-binding" evidence="15">
    <location>
        <begin position="15"/>
        <end position="489"/>
    </location>
</feature>
<evidence type="ECO:0000259" key="15">
    <source>
        <dbReference type="PROSITE" id="PS51198"/>
    </source>
</evidence>
<dbReference type="PROSITE" id="PS51198">
    <property type="entry name" value="UVRD_HELICASE_ATP_BIND"/>
    <property type="match status" value="1"/>
</dbReference>
<feature type="domain" description="UvrD-like helicase C-terminal" evidence="16">
    <location>
        <begin position="526"/>
        <end position="819"/>
    </location>
</feature>
<dbReference type="EMBL" id="FMAU01000002">
    <property type="protein sequence ID" value="SCC00409.1"/>
    <property type="molecule type" value="Genomic_DNA"/>
</dbReference>
<dbReference type="HAMAP" id="MF_01451">
    <property type="entry name" value="AddA"/>
    <property type="match status" value="1"/>
</dbReference>
<dbReference type="Proteomes" id="UP000181997">
    <property type="component" value="Unassembled WGS sequence"/>
</dbReference>
<keyword evidence="9 13" id="KW-0234">DNA repair</keyword>
<dbReference type="InterPro" id="IPR011604">
    <property type="entry name" value="PDDEXK-like_dom_sf"/>
</dbReference>
<dbReference type="GO" id="GO:0008408">
    <property type="term" value="F:3'-5' exonuclease activity"/>
    <property type="evidence" value="ECO:0007669"/>
    <property type="project" value="UniProtKB-UniRule"/>
</dbReference>
<keyword evidence="2 13" id="KW-0547">Nucleotide-binding</keyword>
<evidence type="ECO:0000256" key="4">
    <source>
        <dbReference type="ARBA" id="ARBA00022801"/>
    </source>
</evidence>
<evidence type="ECO:0000256" key="3">
    <source>
        <dbReference type="ARBA" id="ARBA00022763"/>
    </source>
</evidence>
<dbReference type="GO" id="GO:0000724">
    <property type="term" value="P:double-strand break repair via homologous recombination"/>
    <property type="evidence" value="ECO:0007669"/>
    <property type="project" value="UniProtKB-UniRule"/>
</dbReference>
<dbReference type="PANTHER" id="PTHR11070:SF48">
    <property type="entry name" value="ATP-DEPENDENT HELICASE_NUCLEASE SUBUNIT A"/>
    <property type="match status" value="1"/>
</dbReference>
<dbReference type="InterPro" id="IPR027417">
    <property type="entry name" value="P-loop_NTPase"/>
</dbReference>
<comment type="catalytic activity">
    <reaction evidence="12 13">
        <text>ATP + H2O = ADP + phosphate + H(+)</text>
        <dbReference type="Rhea" id="RHEA:13065"/>
        <dbReference type="ChEBI" id="CHEBI:15377"/>
        <dbReference type="ChEBI" id="CHEBI:15378"/>
        <dbReference type="ChEBI" id="CHEBI:30616"/>
        <dbReference type="ChEBI" id="CHEBI:43474"/>
        <dbReference type="ChEBI" id="CHEBI:456216"/>
        <dbReference type="EC" id="5.6.2.4"/>
    </reaction>
</comment>
<proteinExistence type="inferred from homology"/>
<dbReference type="PROSITE" id="PS51217">
    <property type="entry name" value="UVRD_HELICASE_CTER"/>
    <property type="match status" value="1"/>
</dbReference>
<name>A0A1C4B0P2_9BACI</name>
<dbReference type="FunFam" id="3.40.50.300:FF:001196">
    <property type="entry name" value="ATP-dependent helicase/nuclease subunit A"/>
    <property type="match status" value="1"/>
</dbReference>
<keyword evidence="6 13" id="KW-0269">Exonuclease</keyword>
<evidence type="ECO:0000256" key="9">
    <source>
        <dbReference type="ARBA" id="ARBA00023204"/>
    </source>
</evidence>
<evidence type="ECO:0000313" key="17">
    <source>
        <dbReference type="EMBL" id="SCC00409.1"/>
    </source>
</evidence>
<dbReference type="NCBIfam" id="TIGR02785">
    <property type="entry name" value="addA_Gpos"/>
    <property type="match status" value="1"/>
</dbReference>
<organism evidence="17 18">
    <name type="scientific">[Bacillus] enclensis</name>
    <dbReference type="NCBI Taxonomy" id="1402860"/>
    <lineage>
        <taxon>Bacteria</taxon>
        <taxon>Bacillati</taxon>
        <taxon>Bacillota</taxon>
        <taxon>Bacilli</taxon>
        <taxon>Bacillales</taxon>
        <taxon>Bacillaceae</taxon>
        <taxon>Rossellomorea</taxon>
    </lineage>
</organism>
<gene>
    <name evidence="13" type="primary">addA</name>
    <name evidence="17" type="ORF">GA0061094_1782</name>
</gene>
<dbReference type="EC" id="5.6.2.4" evidence="13"/>
<dbReference type="InterPro" id="IPR000212">
    <property type="entry name" value="DNA_helicase_UvrD/REP"/>
</dbReference>
<dbReference type="GO" id="GO:0043138">
    <property type="term" value="F:3'-5' DNA helicase activity"/>
    <property type="evidence" value="ECO:0007669"/>
    <property type="project" value="UniProtKB-UniRule"/>
</dbReference>
<dbReference type="Pfam" id="PF00580">
    <property type="entry name" value="UvrD-helicase"/>
    <property type="match status" value="1"/>
</dbReference>
<comment type="similarity">
    <text evidence="13">Belongs to the helicase family. AddA subfamily.</text>
</comment>
<dbReference type="AlphaFoldDB" id="A0A1C4B0P2"/>
<keyword evidence="4 13" id="KW-0378">Hydrolase</keyword>
<dbReference type="InterPro" id="IPR011335">
    <property type="entry name" value="Restrct_endonuc-II-like"/>
</dbReference>
<dbReference type="SUPFAM" id="SSF52980">
    <property type="entry name" value="Restriction endonuclease-like"/>
    <property type="match status" value="1"/>
</dbReference>
<dbReference type="InterPro" id="IPR038726">
    <property type="entry name" value="PDDEXK_AddAB-type"/>
</dbReference>
<keyword evidence="7 13" id="KW-0067">ATP-binding</keyword>
<keyword evidence="1 13" id="KW-0540">Nuclease</keyword>
<dbReference type="PANTHER" id="PTHR11070">
    <property type="entry name" value="UVRD / RECB / PCRA DNA HELICASE FAMILY MEMBER"/>
    <property type="match status" value="1"/>
</dbReference>
<dbReference type="GO" id="GO:0003690">
    <property type="term" value="F:double-stranded DNA binding"/>
    <property type="evidence" value="ECO:0007669"/>
    <property type="project" value="UniProtKB-UniRule"/>
</dbReference>
<sequence length="1258" mass="144815">MKMSNSNIPVKPEDVTWTDDQWKAIWAKGQDILVAAAAGSGKTAVLVERIIQRILSEEDRLDVDELLVVTFTNASAAEMRHRIGQAIEKAIDEDPHSTHLRKQLSLLNRASISTLHSFCLEVIQKYYYLIDVDPGFRIADETEGDLLRDEVVDELFEDEYGKEDNTAFFRLVDTYTNDRSDGALQEMIGKLYDFSRSHPNPERWLRDLTEMYDISEEADIDSLSIADPLKVDIGLQLQGARTLFQRALDLTKVPGGPSPRAVNFEDDLEVVNGLILAAEDSWNALYEKMQTLHFTKLKPCRGDEFDKDLADDAKKLRDQGKKMLEKLQEEFFMRNPQSFLADMRKMKDSIQTLSELVIEFGRRFKAVKEERGLVDFADLEHFCLDILRDPAESGKIQPSEAALQYKQKFKEVLVDEYQDTNMVQESILLLITGEEEHSGNRFMVGDVKQSIYRFRLAEPNLFLTKYNRFLPETGEAGLRIDLSQNFRSRKEVLDGTNFLFKQIMGISVGEMEYNKEAELVKGAPYPEDRGYPVEVALIDQETPEKTPSQAEDESLSVFDEEDIEKSVLEARYMAGKVKEMIEGRSPVFDPKTKTERPIQYKDIVILLRSMPWAAEIMEEFKRQGIPIYANLSTGYFDATEISIMLSLLKVIDNPYQDIPLASVLRSPIAGLDEEGLASIRIHSKAGSYYEALKKFSEEKPSRSREEETFEKVKLFLYQLDGWRTRARQGSVTELIWQLYRDTRFYDYVGGMAGGKQRQANLRALYDRARQYESTSFRGLFRFLRFIDRMRERGDDLGVARALSEQEDVVRLMTIHSSKGLEFPVVFVAGTSKQFNLMDLNASYLLDKDLGLASKYTDPDKRISYPSLPQLAFKRKKRMEAISEEMRVLYVALTRAKEKLFLIGTVKSFEKSVKKWKSTMKESGWLLPDYDRAGASSYLDWIGPALVRHSHCIEIHEGELGGTGQNEDIQLHPSCWNVTKIHKSDLNPEQDAPEEIEDDWRKAVRDGKKVASESLHKEEVFERLLWKYPNMRAASLRSKQSVSELKRMYEIRDESASVELLRRQQKPVYNRPAFMQAKELSPAEKGTAMHTVMQHISFEDGKPDEEAVSSLLEELVQKEIMTEEQRKSISVRNILRFFDNELGERMVKADEIQREIPFSMSVPLKEISDTGEEAVEETILVQGVIDCVFRDENGLVLLDYKTDGIHDRYKNGFEEAKEILENRYKVQIELYTRALESIWKESVSEKYLYFFDGGHLLEL</sequence>